<accession>A0ABN3U1P6</accession>
<evidence type="ECO:0000313" key="2">
    <source>
        <dbReference type="Proteomes" id="UP001501842"/>
    </source>
</evidence>
<dbReference type="EMBL" id="BAAATZ010000006">
    <property type="protein sequence ID" value="GAA2722446.1"/>
    <property type="molecule type" value="Genomic_DNA"/>
</dbReference>
<sequence length="270" mass="29541">MPYVLPDWVAELTDPRRAETMEELADRLVPLAEQAIDVSKRLQEQLALMNAPFETEALHGLIEVLHTRTAQAFTEVDAEIEGNVRERLERILEHAGGRPRLRELLAAELLPVLEKQQRLTLEHIGARTAGAVQSAARTLLDRTGELSEAATEMVHQVLPAAQEGLTLAGRVSQLAGRVRKAGRGPIPEALALEAAELAGDCEEALARLELEWSVIGARSSTVRAALRGVEESAFSEVTQAIAECVAELAPEHIRVLNETEDRALELIAER</sequence>
<gene>
    <name evidence="1" type="ORF">GCM10010439_15190</name>
</gene>
<reference evidence="1 2" key="1">
    <citation type="journal article" date="2019" name="Int. J. Syst. Evol. Microbiol.">
        <title>The Global Catalogue of Microorganisms (GCM) 10K type strain sequencing project: providing services to taxonomists for standard genome sequencing and annotation.</title>
        <authorList>
            <consortium name="The Broad Institute Genomics Platform"/>
            <consortium name="The Broad Institute Genome Sequencing Center for Infectious Disease"/>
            <person name="Wu L."/>
            <person name="Ma J."/>
        </authorList>
    </citation>
    <scope>NUCLEOTIDE SEQUENCE [LARGE SCALE GENOMIC DNA]</scope>
    <source>
        <strain evidence="1 2">JCM 8201</strain>
    </source>
</reference>
<proteinExistence type="predicted"/>
<name>A0ABN3U1P6_9ACTN</name>
<dbReference type="RefSeq" id="WP_344449494.1">
    <property type="nucleotide sequence ID" value="NZ_BAAATZ010000006.1"/>
</dbReference>
<evidence type="ECO:0000313" key="1">
    <source>
        <dbReference type="EMBL" id="GAA2722446.1"/>
    </source>
</evidence>
<comment type="caution">
    <text evidence="1">The sequence shown here is derived from an EMBL/GenBank/DDBJ whole genome shotgun (WGS) entry which is preliminary data.</text>
</comment>
<keyword evidence="2" id="KW-1185">Reference proteome</keyword>
<organism evidence="1 2">
    <name type="scientific">Actinocorallia aurantiaca</name>
    <dbReference type="NCBI Taxonomy" id="46204"/>
    <lineage>
        <taxon>Bacteria</taxon>
        <taxon>Bacillati</taxon>
        <taxon>Actinomycetota</taxon>
        <taxon>Actinomycetes</taxon>
        <taxon>Streptosporangiales</taxon>
        <taxon>Thermomonosporaceae</taxon>
        <taxon>Actinocorallia</taxon>
    </lineage>
</organism>
<protein>
    <submittedName>
        <fullName evidence="1">Uncharacterized protein</fullName>
    </submittedName>
</protein>
<dbReference type="Proteomes" id="UP001501842">
    <property type="component" value="Unassembled WGS sequence"/>
</dbReference>